<protein>
    <submittedName>
        <fullName evidence="4">Integrator complex subunit 4</fullName>
    </submittedName>
</protein>
<proteinExistence type="predicted"/>
<keyword evidence="5" id="KW-1185">Reference proteome</keyword>
<dbReference type="PANTHER" id="PTHR20938">
    <property type="entry name" value="INTEGRATOR COMPLEX SUBUNIT 4"/>
    <property type="match status" value="1"/>
</dbReference>
<dbReference type="AlphaFoldDB" id="A0A9X0DCB1"/>
<name>A0A9X0DCB1_9CNID</name>
<dbReference type="Proteomes" id="UP001163046">
    <property type="component" value="Unassembled WGS sequence"/>
</dbReference>
<feature type="domain" description="Integrator complex subunit 4/Protein SIEL C-terminal Ig-like" evidence="3">
    <location>
        <begin position="4"/>
        <end position="116"/>
    </location>
</feature>
<comment type="subcellular location">
    <subcellularLocation>
        <location evidence="1">Nucleus</location>
    </subcellularLocation>
</comment>
<gene>
    <name evidence="4" type="primary">INTS4_1</name>
    <name evidence="4" type="ORF">OS493_010463</name>
</gene>
<keyword evidence="2" id="KW-0539">Nucleus</keyword>
<organism evidence="4 5">
    <name type="scientific">Desmophyllum pertusum</name>
    <dbReference type="NCBI Taxonomy" id="174260"/>
    <lineage>
        <taxon>Eukaryota</taxon>
        <taxon>Metazoa</taxon>
        <taxon>Cnidaria</taxon>
        <taxon>Anthozoa</taxon>
        <taxon>Hexacorallia</taxon>
        <taxon>Scleractinia</taxon>
        <taxon>Caryophylliina</taxon>
        <taxon>Caryophylliidae</taxon>
        <taxon>Desmophyllum</taxon>
    </lineage>
</organism>
<dbReference type="Pfam" id="PF25458">
    <property type="entry name" value="INTS4_C"/>
    <property type="match status" value="1"/>
</dbReference>
<dbReference type="GO" id="GO:0032039">
    <property type="term" value="C:integrator complex"/>
    <property type="evidence" value="ECO:0007669"/>
    <property type="project" value="TreeGrafter"/>
</dbReference>
<accession>A0A9X0DCB1</accession>
<evidence type="ECO:0000256" key="2">
    <source>
        <dbReference type="ARBA" id="ARBA00023242"/>
    </source>
</evidence>
<evidence type="ECO:0000313" key="5">
    <source>
        <dbReference type="Proteomes" id="UP001163046"/>
    </source>
</evidence>
<comment type="caution">
    <text evidence="4">The sequence shown here is derived from an EMBL/GenBank/DDBJ whole genome shotgun (WGS) entry which is preliminary data.</text>
</comment>
<dbReference type="EMBL" id="MU825400">
    <property type="protein sequence ID" value="KAJ7392804.1"/>
    <property type="molecule type" value="Genomic_DNA"/>
</dbReference>
<dbReference type="PANTHER" id="PTHR20938:SF0">
    <property type="entry name" value="INTEGRATOR COMPLEX SUBUNIT 4"/>
    <property type="match status" value="1"/>
</dbReference>
<dbReference type="InterPro" id="IPR057412">
    <property type="entry name" value="INTS4_C"/>
</dbReference>
<dbReference type="OrthoDB" id="18190at2759"/>
<dbReference type="GO" id="GO:0016180">
    <property type="term" value="P:snRNA processing"/>
    <property type="evidence" value="ECO:0007669"/>
    <property type="project" value="TreeGrafter"/>
</dbReference>
<evidence type="ECO:0000256" key="1">
    <source>
        <dbReference type="ARBA" id="ARBA00004123"/>
    </source>
</evidence>
<sequence length="119" mass="13192">MRPKVRVQVVFPDMRCQWFISKRDDLHVLSPLRQRLATTVILSHSGWSEPGLIEVSLVLKYTPDVDEEGVLNLGSPAANTTDVDSSGYEANQSSKDNLVDGVINLCSPVQVCIMPKVIR</sequence>
<evidence type="ECO:0000259" key="3">
    <source>
        <dbReference type="Pfam" id="PF25458"/>
    </source>
</evidence>
<reference evidence="4" key="1">
    <citation type="submission" date="2023-01" db="EMBL/GenBank/DDBJ databases">
        <title>Genome assembly of the deep-sea coral Lophelia pertusa.</title>
        <authorList>
            <person name="Herrera S."/>
            <person name="Cordes E."/>
        </authorList>
    </citation>
    <scope>NUCLEOTIDE SEQUENCE</scope>
    <source>
        <strain evidence="4">USNM1676648</strain>
        <tissue evidence="4">Polyp</tissue>
    </source>
</reference>
<evidence type="ECO:0000313" key="4">
    <source>
        <dbReference type="EMBL" id="KAJ7392804.1"/>
    </source>
</evidence>